<evidence type="ECO:0000313" key="3">
    <source>
        <dbReference type="Proteomes" id="UP000192521"/>
    </source>
</evidence>
<dbReference type="EMBL" id="DACSUM010000002">
    <property type="protein sequence ID" value="HAT3580161.1"/>
    <property type="molecule type" value="Genomic_DNA"/>
</dbReference>
<accession>A0A9P3T4J3</accession>
<evidence type="ECO:0000313" key="1">
    <source>
        <dbReference type="EMBL" id="HAT3580161.1"/>
    </source>
</evidence>
<protein>
    <recommendedName>
        <fullName evidence="5">Uracil DNA glycosylase superfamily</fullName>
    </recommendedName>
</protein>
<name>A0A9P3T4J3_KLUIN</name>
<reference evidence="1" key="3">
    <citation type="submission" date="2020-10" db="EMBL/GenBank/DDBJ databases">
        <authorList>
            <consortium name="NCBI Pathogen Detection Project"/>
        </authorList>
    </citation>
    <scope>NUCLEOTIDE SEQUENCE</scope>
    <source>
        <strain evidence="1">CAVp300</strain>
    </source>
</reference>
<gene>
    <name evidence="2" type="ORF">B2M27_02485</name>
    <name evidence="1" type="ORF">I8531_000403</name>
</gene>
<evidence type="ECO:0000313" key="4">
    <source>
        <dbReference type="Proteomes" id="UP000867740"/>
    </source>
</evidence>
<dbReference type="OrthoDB" id="573462at2"/>
<dbReference type="Proteomes" id="UP000867740">
    <property type="component" value="Unassembled WGS sequence"/>
</dbReference>
<evidence type="ECO:0000313" key="2">
    <source>
        <dbReference type="EMBL" id="ORJ52077.1"/>
    </source>
</evidence>
<organism evidence="1 4">
    <name type="scientific">Kluyvera intermedia</name>
    <name type="common">Enterobacter intermedius</name>
    <dbReference type="NCBI Taxonomy" id="61648"/>
    <lineage>
        <taxon>Bacteria</taxon>
        <taxon>Pseudomonadati</taxon>
        <taxon>Pseudomonadota</taxon>
        <taxon>Gammaproteobacteria</taxon>
        <taxon>Enterobacterales</taxon>
        <taxon>Enterobacteriaceae</taxon>
        <taxon>Kluyvera</taxon>
    </lineage>
</organism>
<dbReference type="AlphaFoldDB" id="A0A9P3T4J3"/>
<reference evidence="2 3" key="1">
    <citation type="submission" date="2017-02" db="EMBL/GenBank/DDBJ databases">
        <title>Draft genome sequence of a Kluyvera intermedia isolate from a patient with a pancreatic abscess.</title>
        <authorList>
            <person name="Thele R."/>
        </authorList>
    </citation>
    <scope>NUCLEOTIDE SEQUENCE [LARGE SCALE GENOMIC DNA]</scope>
    <source>
        <strain evidence="2 3">FOSA7093</strain>
    </source>
</reference>
<evidence type="ECO:0008006" key="5">
    <source>
        <dbReference type="Google" id="ProtNLM"/>
    </source>
</evidence>
<comment type="caution">
    <text evidence="1">The sequence shown here is derived from an EMBL/GenBank/DDBJ whole genome shotgun (WGS) entry which is preliminary data.</text>
</comment>
<dbReference type="Proteomes" id="UP000192521">
    <property type="component" value="Unassembled WGS sequence"/>
</dbReference>
<reference evidence="1" key="2">
    <citation type="journal article" date="2018" name="Genome Biol.">
        <title>SKESA: strategic k-mer extension for scrupulous assemblies.</title>
        <authorList>
            <person name="Souvorov A."/>
            <person name="Agarwala R."/>
            <person name="Lipman D.J."/>
        </authorList>
    </citation>
    <scope>NUCLEOTIDE SEQUENCE</scope>
    <source>
        <strain evidence="1">CAVp300</strain>
    </source>
</reference>
<keyword evidence="3" id="KW-1185">Reference proteome</keyword>
<sequence length="261" mass="28003">MSAIAANLSRFRDAIVNFSGHKTPGELPAEFLLAQEGNLAQYYIPFDAVNTRALVVLVGITPGYVQWYNAVTTAQKILRDGGDDALALREAKKHGAFSGPLRNNLVKLLDGIGLAQMLSLDSSAQLFTDHTGLVHCTSLYTQPLFVQGVNYNGKPHFSRSALLRAAIDEGFAQEAAALKKAVFIPLGPVATEGVNVLVSRGVLDEVRVLSGLPHPSGANMERISYFLGLKARDTLSSRTNADLLDQAKASLLAKVSKLAFI</sequence>
<dbReference type="EMBL" id="MWPR01000002">
    <property type="protein sequence ID" value="ORJ52077.1"/>
    <property type="molecule type" value="Genomic_DNA"/>
</dbReference>
<dbReference type="RefSeq" id="WP_052958897.1">
    <property type="nucleotide sequence ID" value="NZ_CABMNU010000005.1"/>
</dbReference>
<proteinExistence type="predicted"/>